<comment type="similarity">
    <text evidence="1">Belongs to the RutC family.</text>
</comment>
<dbReference type="RefSeq" id="WP_142942248.1">
    <property type="nucleotide sequence ID" value="NZ_VIKR01000002.1"/>
</dbReference>
<dbReference type="OrthoDB" id="9803101at2"/>
<feature type="chain" id="PRO_5021811176" description="RidA family protein" evidence="2">
    <location>
        <begin position="25"/>
        <end position="162"/>
    </location>
</feature>
<keyword evidence="2" id="KW-0732">Signal</keyword>
<dbReference type="PANTHER" id="PTHR11803">
    <property type="entry name" value="2-IMINOBUTANOATE/2-IMINOPROPANOATE DEAMINASE RIDA"/>
    <property type="match status" value="1"/>
</dbReference>
<dbReference type="SUPFAM" id="SSF55298">
    <property type="entry name" value="YjgF-like"/>
    <property type="match status" value="1"/>
</dbReference>
<dbReference type="GO" id="GO:0005829">
    <property type="term" value="C:cytosol"/>
    <property type="evidence" value="ECO:0007669"/>
    <property type="project" value="TreeGrafter"/>
</dbReference>
<dbReference type="FunFam" id="3.30.1330.40:FF:000001">
    <property type="entry name" value="L-PSP family endoribonuclease"/>
    <property type="match status" value="1"/>
</dbReference>
<dbReference type="CDD" id="cd00448">
    <property type="entry name" value="YjgF_YER057c_UK114_family"/>
    <property type="match status" value="1"/>
</dbReference>
<sequence length="162" mass="17767">MSINRLAPTALFFITLFIASYSFASDNKPAPSAERQVPVEYFNAPGAEQRNLPFSEAVRVGDLLFLSGKIGTVPGKQGLVKGGIQPETRQTMDNIKAVLERHGATMDHLVKCTVFLADIKEWAKMNEVYVTYFKHHKPARSALAASGLALDSRVEIECIASL</sequence>
<dbReference type="InterPro" id="IPR006056">
    <property type="entry name" value="RidA"/>
</dbReference>
<protein>
    <recommendedName>
        <fullName evidence="5">RidA family protein</fullName>
    </recommendedName>
</protein>
<dbReference type="PROSITE" id="PS01094">
    <property type="entry name" value="UPF0076"/>
    <property type="match status" value="1"/>
</dbReference>
<evidence type="ECO:0000313" key="4">
    <source>
        <dbReference type="Proteomes" id="UP000317839"/>
    </source>
</evidence>
<dbReference type="PANTHER" id="PTHR11803:SF39">
    <property type="entry name" value="2-IMINOBUTANOATE_2-IMINOPROPANOATE DEAMINASE"/>
    <property type="match status" value="1"/>
</dbReference>
<dbReference type="GO" id="GO:0019239">
    <property type="term" value="F:deaminase activity"/>
    <property type="evidence" value="ECO:0007669"/>
    <property type="project" value="TreeGrafter"/>
</dbReference>
<dbReference type="AlphaFoldDB" id="A0A545TDA3"/>
<evidence type="ECO:0000256" key="2">
    <source>
        <dbReference type="SAM" id="SignalP"/>
    </source>
</evidence>
<name>A0A545TDA3_9GAMM</name>
<accession>A0A545TDA3</accession>
<evidence type="ECO:0000256" key="1">
    <source>
        <dbReference type="ARBA" id="ARBA00010552"/>
    </source>
</evidence>
<keyword evidence="4" id="KW-1185">Reference proteome</keyword>
<comment type="caution">
    <text evidence="3">The sequence shown here is derived from an EMBL/GenBank/DDBJ whole genome shotgun (WGS) entry which is preliminary data.</text>
</comment>
<proteinExistence type="inferred from homology"/>
<dbReference type="InterPro" id="IPR035959">
    <property type="entry name" value="RutC-like_sf"/>
</dbReference>
<evidence type="ECO:0000313" key="3">
    <source>
        <dbReference type="EMBL" id="TQV75195.1"/>
    </source>
</evidence>
<dbReference type="Pfam" id="PF01042">
    <property type="entry name" value="Ribonuc_L-PSP"/>
    <property type="match status" value="1"/>
</dbReference>
<dbReference type="NCBIfam" id="TIGR00004">
    <property type="entry name" value="Rid family detoxifying hydrolase"/>
    <property type="match status" value="1"/>
</dbReference>
<dbReference type="InterPro" id="IPR019897">
    <property type="entry name" value="RidA_CS"/>
</dbReference>
<dbReference type="Gene3D" id="3.30.1330.40">
    <property type="entry name" value="RutC-like"/>
    <property type="match status" value="1"/>
</dbReference>
<gene>
    <name evidence="3" type="ORF">FLL45_09660</name>
</gene>
<dbReference type="EMBL" id="VIKR01000002">
    <property type="protein sequence ID" value="TQV75195.1"/>
    <property type="molecule type" value="Genomic_DNA"/>
</dbReference>
<reference evidence="3 4" key="1">
    <citation type="submission" date="2019-06" db="EMBL/GenBank/DDBJ databases">
        <title>Draft genome of Aliikangiella marina GYP-15.</title>
        <authorList>
            <person name="Wang G."/>
        </authorList>
    </citation>
    <scope>NUCLEOTIDE SEQUENCE [LARGE SCALE GENOMIC DNA]</scope>
    <source>
        <strain evidence="3 4">GYP-15</strain>
    </source>
</reference>
<evidence type="ECO:0008006" key="5">
    <source>
        <dbReference type="Google" id="ProtNLM"/>
    </source>
</evidence>
<feature type="signal peptide" evidence="2">
    <location>
        <begin position="1"/>
        <end position="24"/>
    </location>
</feature>
<dbReference type="Proteomes" id="UP000317839">
    <property type="component" value="Unassembled WGS sequence"/>
</dbReference>
<dbReference type="InterPro" id="IPR006175">
    <property type="entry name" value="YjgF/YER057c/UK114"/>
</dbReference>
<organism evidence="3 4">
    <name type="scientific">Aliikangiella marina</name>
    <dbReference type="NCBI Taxonomy" id="1712262"/>
    <lineage>
        <taxon>Bacteria</taxon>
        <taxon>Pseudomonadati</taxon>
        <taxon>Pseudomonadota</taxon>
        <taxon>Gammaproteobacteria</taxon>
        <taxon>Oceanospirillales</taxon>
        <taxon>Pleioneaceae</taxon>
        <taxon>Aliikangiella</taxon>
    </lineage>
</organism>